<evidence type="ECO:0000256" key="8">
    <source>
        <dbReference type="ARBA" id="ARBA00023136"/>
    </source>
</evidence>
<dbReference type="InterPro" id="IPR039421">
    <property type="entry name" value="Type_1_exporter"/>
</dbReference>
<dbReference type="Gene3D" id="3.40.50.300">
    <property type="entry name" value="P-loop containing nucleotide triphosphate hydrolases"/>
    <property type="match status" value="1"/>
</dbReference>
<accession>A0A852ZQH4</accession>
<dbReference type="PROSITE" id="PS50893">
    <property type="entry name" value="ABC_TRANSPORTER_2"/>
    <property type="match status" value="1"/>
</dbReference>
<evidence type="ECO:0000256" key="1">
    <source>
        <dbReference type="ARBA" id="ARBA00004651"/>
    </source>
</evidence>
<keyword evidence="2" id="KW-0813">Transport</keyword>
<evidence type="ECO:0000256" key="2">
    <source>
        <dbReference type="ARBA" id="ARBA00022448"/>
    </source>
</evidence>
<keyword evidence="5" id="KW-0547">Nucleotide-binding</keyword>
<dbReference type="InterPro" id="IPR011527">
    <property type="entry name" value="ABC1_TM_dom"/>
</dbReference>
<keyword evidence="8 10" id="KW-0472">Membrane</keyword>
<evidence type="ECO:0000256" key="6">
    <source>
        <dbReference type="ARBA" id="ARBA00022840"/>
    </source>
</evidence>
<dbReference type="GO" id="GO:0016887">
    <property type="term" value="F:ATP hydrolysis activity"/>
    <property type="evidence" value="ECO:0007669"/>
    <property type="project" value="InterPro"/>
</dbReference>
<dbReference type="Pfam" id="PF00664">
    <property type="entry name" value="ABC_membrane"/>
    <property type="match status" value="1"/>
</dbReference>
<dbReference type="Pfam" id="PF00005">
    <property type="entry name" value="ABC_tran"/>
    <property type="match status" value="1"/>
</dbReference>
<evidence type="ECO:0000256" key="5">
    <source>
        <dbReference type="ARBA" id="ARBA00022741"/>
    </source>
</evidence>
<gene>
    <name evidence="13" type="ORF">FHU37_001639</name>
</gene>
<protein>
    <submittedName>
        <fullName evidence="13">ABC-type multidrug transport system fused ATPase/permease subunit</fullName>
    </submittedName>
</protein>
<comment type="subcellular location">
    <subcellularLocation>
        <location evidence="1">Cell membrane</location>
        <topology evidence="1">Multi-pass membrane protein</topology>
    </subcellularLocation>
</comment>
<keyword evidence="4 10" id="KW-0812">Transmembrane</keyword>
<dbReference type="Proteomes" id="UP000567795">
    <property type="component" value="Unassembled WGS sequence"/>
</dbReference>
<dbReference type="SUPFAM" id="SSF52540">
    <property type="entry name" value="P-loop containing nucleoside triphosphate hydrolases"/>
    <property type="match status" value="1"/>
</dbReference>
<dbReference type="GO" id="GO:0034040">
    <property type="term" value="F:ATPase-coupled lipid transmembrane transporter activity"/>
    <property type="evidence" value="ECO:0007669"/>
    <property type="project" value="TreeGrafter"/>
</dbReference>
<dbReference type="AlphaFoldDB" id="A0A852ZQH4"/>
<dbReference type="PROSITE" id="PS50929">
    <property type="entry name" value="ABC_TM1F"/>
    <property type="match status" value="1"/>
</dbReference>
<dbReference type="InterPro" id="IPR017871">
    <property type="entry name" value="ABC_transporter-like_CS"/>
</dbReference>
<dbReference type="PROSITE" id="PS00211">
    <property type="entry name" value="ABC_TRANSPORTER_1"/>
    <property type="match status" value="1"/>
</dbReference>
<evidence type="ECO:0000256" key="4">
    <source>
        <dbReference type="ARBA" id="ARBA00022692"/>
    </source>
</evidence>
<comment type="caution">
    <text evidence="13">The sequence shown here is derived from an EMBL/GenBank/DDBJ whole genome shotgun (WGS) entry which is preliminary data.</text>
</comment>
<keyword evidence="3" id="KW-1003">Cell membrane</keyword>
<dbReference type="GO" id="GO:0005886">
    <property type="term" value="C:plasma membrane"/>
    <property type="evidence" value="ECO:0007669"/>
    <property type="project" value="UniProtKB-SubCell"/>
</dbReference>
<keyword evidence="7 10" id="KW-1133">Transmembrane helix</keyword>
<reference evidence="13 14" key="1">
    <citation type="submission" date="2020-07" db="EMBL/GenBank/DDBJ databases">
        <title>Sequencing the genomes of 1000 actinobacteria strains.</title>
        <authorList>
            <person name="Klenk H.-P."/>
        </authorList>
    </citation>
    <scope>NUCLEOTIDE SEQUENCE [LARGE SCALE GENOMIC DNA]</scope>
    <source>
        <strain evidence="13 14">DSM 42178</strain>
    </source>
</reference>
<dbReference type="EMBL" id="JACBZD010000001">
    <property type="protein sequence ID" value="NYI04696.1"/>
    <property type="molecule type" value="Genomic_DNA"/>
</dbReference>
<evidence type="ECO:0000256" key="10">
    <source>
        <dbReference type="SAM" id="Phobius"/>
    </source>
</evidence>
<keyword evidence="14" id="KW-1185">Reference proteome</keyword>
<dbReference type="GO" id="GO:0140359">
    <property type="term" value="F:ABC-type transporter activity"/>
    <property type="evidence" value="ECO:0007669"/>
    <property type="project" value="InterPro"/>
</dbReference>
<evidence type="ECO:0000259" key="11">
    <source>
        <dbReference type="PROSITE" id="PS50893"/>
    </source>
</evidence>
<feature type="domain" description="ABC transmembrane type-1" evidence="12">
    <location>
        <begin position="19"/>
        <end position="296"/>
    </location>
</feature>
<evidence type="ECO:0000256" key="7">
    <source>
        <dbReference type="ARBA" id="ARBA00022989"/>
    </source>
</evidence>
<feature type="transmembrane region" description="Helical" evidence="10">
    <location>
        <begin position="234"/>
        <end position="259"/>
    </location>
</feature>
<dbReference type="FunFam" id="3.40.50.300:FF:000299">
    <property type="entry name" value="ABC transporter ATP-binding protein/permease"/>
    <property type="match status" value="1"/>
</dbReference>
<dbReference type="InterPro" id="IPR027417">
    <property type="entry name" value="P-loop_NTPase"/>
</dbReference>
<feature type="transmembrane region" description="Helical" evidence="10">
    <location>
        <begin position="156"/>
        <end position="175"/>
    </location>
</feature>
<comment type="similarity">
    <text evidence="9">Belongs to the ABC transporter superfamily. Lipid exporter (TC 3.A.1.106) family.</text>
</comment>
<organism evidence="13 14">
    <name type="scientific">Allostreptomyces psammosilenae</name>
    <dbReference type="NCBI Taxonomy" id="1892865"/>
    <lineage>
        <taxon>Bacteria</taxon>
        <taxon>Bacillati</taxon>
        <taxon>Actinomycetota</taxon>
        <taxon>Actinomycetes</taxon>
        <taxon>Kitasatosporales</taxon>
        <taxon>Streptomycetaceae</taxon>
        <taxon>Allostreptomyces</taxon>
    </lineage>
</organism>
<evidence type="ECO:0000259" key="12">
    <source>
        <dbReference type="PROSITE" id="PS50929"/>
    </source>
</evidence>
<feature type="transmembrane region" description="Helical" evidence="10">
    <location>
        <begin position="128"/>
        <end position="150"/>
    </location>
</feature>
<dbReference type="SMART" id="SM00382">
    <property type="entry name" value="AAA"/>
    <property type="match status" value="1"/>
</dbReference>
<feature type="transmembrane region" description="Helical" evidence="10">
    <location>
        <begin position="16"/>
        <end position="42"/>
    </location>
</feature>
<dbReference type="PANTHER" id="PTHR24221:SF654">
    <property type="entry name" value="ATP-BINDING CASSETTE SUB-FAMILY B MEMBER 6"/>
    <property type="match status" value="1"/>
</dbReference>
<dbReference type="RefSeq" id="WP_179813557.1">
    <property type="nucleotide sequence ID" value="NZ_JACBZD010000001.1"/>
</dbReference>
<dbReference type="PANTHER" id="PTHR24221">
    <property type="entry name" value="ATP-BINDING CASSETTE SUB-FAMILY B"/>
    <property type="match status" value="1"/>
</dbReference>
<feature type="transmembrane region" description="Helical" evidence="10">
    <location>
        <begin position="54"/>
        <end position="73"/>
    </location>
</feature>
<proteinExistence type="inferred from homology"/>
<dbReference type="SUPFAM" id="SSF90123">
    <property type="entry name" value="ABC transporter transmembrane region"/>
    <property type="match status" value="1"/>
</dbReference>
<keyword evidence="6" id="KW-0067">ATP-binding</keyword>
<feature type="domain" description="ABC transporter" evidence="11">
    <location>
        <begin position="330"/>
        <end position="554"/>
    </location>
</feature>
<evidence type="ECO:0000256" key="9">
    <source>
        <dbReference type="ARBA" id="ARBA00061644"/>
    </source>
</evidence>
<evidence type="ECO:0000313" key="14">
    <source>
        <dbReference type="Proteomes" id="UP000567795"/>
    </source>
</evidence>
<dbReference type="Gene3D" id="1.20.1560.10">
    <property type="entry name" value="ABC transporter type 1, transmembrane domain"/>
    <property type="match status" value="1"/>
</dbReference>
<name>A0A852ZQH4_9ACTN</name>
<evidence type="ECO:0000313" key="13">
    <source>
        <dbReference type="EMBL" id="NYI04696.1"/>
    </source>
</evidence>
<dbReference type="GO" id="GO:0005524">
    <property type="term" value="F:ATP binding"/>
    <property type="evidence" value="ECO:0007669"/>
    <property type="project" value="UniProtKB-KW"/>
</dbReference>
<sequence>MRSVYRLLPHIARHRAAFVGTLVSNLLAQSGLLALALLGAALVSQALAGRDSTVAVLATALPATAVLCALATWRESHVSHDLAYRVLADLRGRVFTALRRSLPTRHTARRSGDLGAVALSDVETLEWLYAHTAAQLLVSLTMLGATTALSVALSPWLVLTWLPCLLVVVALPWLFGPVSARHGARLTAANAALQADVVDTVQGMRELTGAGALERRRRQLARATRALTREQSRIAHLGGAEAAVSSLAVAAAGMAALAMVASGTGGLDPRLAPVALTLATVTLGPISQISALLRDFGVLRAAAERVDQVLNTPPAVPRPTRSLGPVTGALTFERVGFRYTESGPPVLEDVSFTVHPGEIVALVGPSGSGKSTCVALALRLWDPDTGTVRIGGVDLRDLDDTHLRSAVAAVPQRIDLLTGTVRDNIALADPDATPARIRDAALRAGVLDPASGFRDGLDTHVAERGQALSGGQRARVALARALLRNAPVLVLDEAMAQVDAHAEAALQSVLRREAAGRAVLVVAHRDTTIRAADRVLTLRGGTIREEGPRAPRAAP</sequence>
<dbReference type="InterPro" id="IPR003593">
    <property type="entry name" value="AAA+_ATPase"/>
</dbReference>
<dbReference type="InterPro" id="IPR036640">
    <property type="entry name" value="ABC1_TM_sf"/>
</dbReference>
<dbReference type="InterPro" id="IPR003439">
    <property type="entry name" value="ABC_transporter-like_ATP-bd"/>
</dbReference>
<evidence type="ECO:0000256" key="3">
    <source>
        <dbReference type="ARBA" id="ARBA00022475"/>
    </source>
</evidence>
<feature type="transmembrane region" description="Helical" evidence="10">
    <location>
        <begin position="271"/>
        <end position="293"/>
    </location>
</feature>